<dbReference type="InterPro" id="IPR016032">
    <property type="entry name" value="Sig_transdc_resp-reg_C-effctor"/>
</dbReference>
<dbReference type="PANTHER" id="PTHR43214">
    <property type="entry name" value="TWO-COMPONENT RESPONSE REGULATOR"/>
    <property type="match status" value="1"/>
</dbReference>
<evidence type="ECO:0000256" key="3">
    <source>
        <dbReference type="ARBA" id="ARBA00023163"/>
    </source>
</evidence>
<proteinExistence type="predicted"/>
<dbReference type="PRINTS" id="PR00038">
    <property type="entry name" value="HTHLUXR"/>
</dbReference>
<dbReference type="Gene3D" id="3.40.50.2300">
    <property type="match status" value="1"/>
</dbReference>
<dbReference type="GO" id="GO:0003677">
    <property type="term" value="F:DNA binding"/>
    <property type="evidence" value="ECO:0007669"/>
    <property type="project" value="UniProtKB-KW"/>
</dbReference>
<dbReference type="GO" id="GO:0006355">
    <property type="term" value="P:regulation of DNA-templated transcription"/>
    <property type="evidence" value="ECO:0007669"/>
    <property type="project" value="InterPro"/>
</dbReference>
<dbReference type="PROSITE" id="PS00622">
    <property type="entry name" value="HTH_LUXR_1"/>
    <property type="match status" value="1"/>
</dbReference>
<reference evidence="5" key="2">
    <citation type="submission" date="2020-09" db="EMBL/GenBank/DDBJ databases">
        <authorList>
            <person name="Sun Q."/>
            <person name="Zhou Y."/>
        </authorList>
    </citation>
    <scope>NUCLEOTIDE SEQUENCE</scope>
    <source>
        <strain evidence="5">CGMCC 1.12360</strain>
    </source>
</reference>
<accession>A0A8J2TPV6</accession>
<evidence type="ECO:0000259" key="4">
    <source>
        <dbReference type="PROSITE" id="PS50043"/>
    </source>
</evidence>
<dbReference type="SMART" id="SM00421">
    <property type="entry name" value="HTH_LUXR"/>
    <property type="match status" value="1"/>
</dbReference>
<dbReference type="EMBL" id="BMEV01000042">
    <property type="protein sequence ID" value="GFZ80748.1"/>
    <property type="molecule type" value="Genomic_DNA"/>
</dbReference>
<dbReference type="Gene3D" id="1.10.10.10">
    <property type="entry name" value="Winged helix-like DNA-binding domain superfamily/Winged helix DNA-binding domain"/>
    <property type="match status" value="1"/>
</dbReference>
<keyword evidence="1" id="KW-0805">Transcription regulation</keyword>
<sequence length="213" mass="24705">MAHISIVKSKNLYISGVINVLKESMSEHIFELYHYHGRNIFAKKPFYNSDLLIIEIAPEVDVYRIVNKVKDSKVKIAVWANSKISRNSLINYMKLNVDGYFYYQMELEELSTALKMILNNDKYIHPYFSSIILEEYLNAINRNSTRPTGLLTSREWEVLEKMGSGCKNEEIAERLQISNKTVNNHVSSILNKLRVKDRTSAVVKAIKNNWIDV</sequence>
<evidence type="ECO:0000256" key="2">
    <source>
        <dbReference type="ARBA" id="ARBA00023125"/>
    </source>
</evidence>
<dbReference type="InterPro" id="IPR000792">
    <property type="entry name" value="Tscrpt_reg_LuxR_C"/>
</dbReference>
<keyword evidence="6" id="KW-1185">Reference proteome</keyword>
<dbReference type="SUPFAM" id="SSF46894">
    <property type="entry name" value="C-terminal effector domain of the bipartite response regulators"/>
    <property type="match status" value="1"/>
</dbReference>
<protein>
    <submittedName>
        <fullName evidence="5">DNA-binding response regulator</fullName>
    </submittedName>
</protein>
<evidence type="ECO:0000313" key="5">
    <source>
        <dbReference type="EMBL" id="GFZ80748.1"/>
    </source>
</evidence>
<dbReference type="RefSeq" id="WP_188392484.1">
    <property type="nucleotide sequence ID" value="NZ_BMEV01000042.1"/>
</dbReference>
<reference evidence="5" key="1">
    <citation type="journal article" date="2014" name="Int. J. Syst. Evol. Microbiol.">
        <title>Complete genome sequence of Corynebacterium casei LMG S-19264T (=DSM 44701T), isolated from a smear-ripened cheese.</title>
        <authorList>
            <consortium name="US DOE Joint Genome Institute (JGI-PGF)"/>
            <person name="Walter F."/>
            <person name="Albersmeier A."/>
            <person name="Kalinowski J."/>
            <person name="Ruckert C."/>
        </authorList>
    </citation>
    <scope>NUCLEOTIDE SEQUENCE</scope>
    <source>
        <strain evidence="5">CGMCC 1.12360</strain>
    </source>
</reference>
<dbReference type="PANTHER" id="PTHR43214:SF39">
    <property type="entry name" value="TRANSCRIPTIONAL REGULATORY PROTEIN DEGU"/>
    <property type="match status" value="1"/>
</dbReference>
<dbReference type="CDD" id="cd06170">
    <property type="entry name" value="LuxR_C_like"/>
    <property type="match status" value="1"/>
</dbReference>
<gene>
    <name evidence="5" type="ORF">GCM10010978_22270</name>
</gene>
<dbReference type="Pfam" id="PF00196">
    <property type="entry name" value="GerE"/>
    <property type="match status" value="1"/>
</dbReference>
<dbReference type="InterPro" id="IPR036388">
    <property type="entry name" value="WH-like_DNA-bd_sf"/>
</dbReference>
<keyword evidence="3" id="KW-0804">Transcription</keyword>
<evidence type="ECO:0000313" key="6">
    <source>
        <dbReference type="Proteomes" id="UP000602050"/>
    </source>
</evidence>
<dbReference type="Proteomes" id="UP000602050">
    <property type="component" value="Unassembled WGS sequence"/>
</dbReference>
<feature type="domain" description="HTH luxR-type" evidence="4">
    <location>
        <begin position="144"/>
        <end position="209"/>
    </location>
</feature>
<dbReference type="PROSITE" id="PS50043">
    <property type="entry name" value="HTH_LUXR_2"/>
    <property type="match status" value="1"/>
</dbReference>
<evidence type="ECO:0000256" key="1">
    <source>
        <dbReference type="ARBA" id="ARBA00023015"/>
    </source>
</evidence>
<comment type="caution">
    <text evidence="5">The sequence shown here is derived from an EMBL/GenBank/DDBJ whole genome shotgun (WGS) entry which is preliminary data.</text>
</comment>
<organism evidence="5 6">
    <name type="scientific">Compostibacillus humi</name>
    <dbReference type="NCBI Taxonomy" id="1245525"/>
    <lineage>
        <taxon>Bacteria</taxon>
        <taxon>Bacillati</taxon>
        <taxon>Bacillota</taxon>
        <taxon>Bacilli</taxon>
        <taxon>Bacillales</taxon>
        <taxon>Bacillaceae</taxon>
        <taxon>Compostibacillus</taxon>
    </lineage>
</organism>
<keyword evidence="2 5" id="KW-0238">DNA-binding</keyword>
<dbReference type="AlphaFoldDB" id="A0A8J2TPV6"/>
<dbReference type="InterPro" id="IPR039420">
    <property type="entry name" value="WalR-like"/>
</dbReference>
<name>A0A8J2TPV6_9BACI</name>